<dbReference type="RefSeq" id="WP_051584416.1">
    <property type="nucleotide sequence ID" value="NZ_CAJHAQ010000001.1"/>
</dbReference>
<reference evidence="4 5" key="1">
    <citation type="submission" date="2018-06" db="EMBL/GenBank/DDBJ databases">
        <authorList>
            <consortium name="Pathogen Informatics"/>
            <person name="Doyle S."/>
        </authorList>
    </citation>
    <scope>NUCLEOTIDE SEQUENCE [LARGE SCALE GENOMIC DNA]</scope>
    <source>
        <strain evidence="4 5">NCTC10526</strain>
    </source>
</reference>
<dbReference type="InterPro" id="IPR039374">
    <property type="entry name" value="SIP_fam"/>
</dbReference>
<dbReference type="Pfam" id="PF10615">
    <property type="entry name" value="DUF2470"/>
    <property type="match status" value="1"/>
</dbReference>
<dbReference type="AlphaFoldDB" id="A0A379LL09"/>
<feature type="compositionally biased region" description="Polar residues" evidence="1">
    <location>
        <begin position="1"/>
        <end position="20"/>
    </location>
</feature>
<gene>
    <name evidence="4" type="ORF">NCTC10526_01151</name>
</gene>
<accession>A0A379LL09</accession>
<dbReference type="Pfam" id="PF04954">
    <property type="entry name" value="SIP"/>
    <property type="match status" value="1"/>
</dbReference>
<dbReference type="Proteomes" id="UP000254123">
    <property type="component" value="Unassembled WGS sequence"/>
</dbReference>
<proteinExistence type="predicted"/>
<evidence type="ECO:0000313" key="4">
    <source>
        <dbReference type="EMBL" id="SUD90805.1"/>
    </source>
</evidence>
<feature type="region of interest" description="Disordered" evidence="1">
    <location>
        <begin position="1"/>
        <end position="21"/>
    </location>
</feature>
<evidence type="ECO:0000259" key="2">
    <source>
        <dbReference type="Pfam" id="PF04954"/>
    </source>
</evidence>
<dbReference type="PANTHER" id="PTHR30157">
    <property type="entry name" value="FERRIC REDUCTASE, NADPH-DEPENDENT"/>
    <property type="match status" value="1"/>
</dbReference>
<name>A0A379LL09_9GAMM</name>
<dbReference type="InterPro" id="IPR037119">
    <property type="entry name" value="Haem_oxidase_HugZ-like_sf"/>
</dbReference>
<dbReference type="PANTHER" id="PTHR30157:SF0">
    <property type="entry name" value="NADPH-DEPENDENT FERRIC-CHELATE REDUCTASE"/>
    <property type="match status" value="1"/>
</dbReference>
<dbReference type="InterPro" id="IPR007037">
    <property type="entry name" value="SIP_rossman_dom"/>
</dbReference>
<dbReference type="InterPro" id="IPR039261">
    <property type="entry name" value="FNR_nucleotide-bd"/>
</dbReference>
<sequence>MTNNIDSNSKTQTKSESLTPINHPEIQHIIDHINEEHAEDLADLIGVFHRIDSEILQKKEVELVQIYTQGFDVRLHSKEVANKKTSPEPHSLYSLSDDEINNTYFIGFESIIADVEDLAFQYILLKQKADKIIGKKTIKLTDKFFEVVDSYYVTDNMYRLVLSSLAADVNNPHLKHQNIQSELIHEAGYAYLFDLATFNLEGSQNTENLDSTILRTPSNDSEHQKKSRQHRYYTLRKAWQDKNDPQKLLVWIDIYIHGDTSGARWALNLMQGDIVKIKREIPEKLAHLNALGEIANIKSITDNVKIGNDSSGPRNLLIADETSIPTVARLLELWQQPTAPIIIFVTQDIADQNYLEHIELSETLTEKPIILKLQSNDDELDTLANRIDDCLGRYLSQHSITINKAWGALEASVTKRLRRLLQQRLGLTRSEIVIKVYWRR</sequence>
<dbReference type="Gene3D" id="2.40.30.10">
    <property type="entry name" value="Translation factors"/>
    <property type="match status" value="1"/>
</dbReference>
<organism evidence="4 5">
    <name type="scientific">Psychrobacter phenylpyruvicus</name>
    <dbReference type="NCBI Taxonomy" id="29432"/>
    <lineage>
        <taxon>Bacteria</taxon>
        <taxon>Pseudomonadati</taxon>
        <taxon>Pseudomonadota</taxon>
        <taxon>Gammaproteobacteria</taxon>
        <taxon>Moraxellales</taxon>
        <taxon>Moraxellaceae</taxon>
        <taxon>Psychrobacter</taxon>
    </lineage>
</organism>
<evidence type="ECO:0000313" key="5">
    <source>
        <dbReference type="Proteomes" id="UP000254123"/>
    </source>
</evidence>
<feature type="domain" description="SIP-like Rossmann fold" evidence="2">
    <location>
        <begin position="315"/>
        <end position="440"/>
    </location>
</feature>
<keyword evidence="5" id="KW-1185">Reference proteome</keyword>
<dbReference type="Gene3D" id="3.40.50.80">
    <property type="entry name" value="Nucleotide-binding domain of ferredoxin-NADP reductase (FNR) module"/>
    <property type="match status" value="1"/>
</dbReference>
<feature type="domain" description="DUF2470" evidence="3">
    <location>
        <begin position="27"/>
        <end position="78"/>
    </location>
</feature>
<dbReference type="STRING" id="1123034.GCA_000685805_01277"/>
<evidence type="ECO:0000259" key="3">
    <source>
        <dbReference type="Pfam" id="PF10615"/>
    </source>
</evidence>
<dbReference type="Gene3D" id="3.20.180.10">
    <property type="entry name" value="PNP-oxidase-like"/>
    <property type="match status" value="1"/>
</dbReference>
<dbReference type="InterPro" id="IPR019595">
    <property type="entry name" value="DUF2470"/>
</dbReference>
<dbReference type="EMBL" id="UGVC01000001">
    <property type="protein sequence ID" value="SUD90805.1"/>
    <property type="molecule type" value="Genomic_DNA"/>
</dbReference>
<evidence type="ECO:0000256" key="1">
    <source>
        <dbReference type="SAM" id="MobiDB-lite"/>
    </source>
</evidence>
<protein>
    <submittedName>
        <fullName evidence="4">Siderophore-interacting protein</fullName>
    </submittedName>
</protein>